<accession>A0ABS4QHZ6</accession>
<dbReference type="EMBL" id="JAGGMR010000001">
    <property type="protein sequence ID" value="MBP2190689.1"/>
    <property type="molecule type" value="Genomic_DNA"/>
</dbReference>
<gene>
    <name evidence="2" type="ORF">BJ987_003590</name>
</gene>
<reference evidence="2 3" key="1">
    <citation type="submission" date="2021-03" db="EMBL/GenBank/DDBJ databases">
        <title>Sequencing the genomes of 1000 actinobacteria strains.</title>
        <authorList>
            <person name="Klenk H.-P."/>
        </authorList>
    </citation>
    <scope>NUCLEOTIDE SEQUENCE [LARGE SCALE GENOMIC DNA]</scope>
    <source>
        <strain evidence="2 3">DSM 45516</strain>
    </source>
</reference>
<keyword evidence="1" id="KW-0472">Membrane</keyword>
<comment type="caution">
    <text evidence="2">The sequence shown here is derived from an EMBL/GenBank/DDBJ whole genome shotgun (WGS) entry which is preliminary data.</text>
</comment>
<keyword evidence="1" id="KW-0812">Transmembrane</keyword>
<evidence type="ECO:0000313" key="2">
    <source>
        <dbReference type="EMBL" id="MBP2190689.1"/>
    </source>
</evidence>
<organism evidence="2 3">
    <name type="scientific">Nocardia goodfellowii</name>
    <dbReference type="NCBI Taxonomy" id="882446"/>
    <lineage>
        <taxon>Bacteria</taxon>
        <taxon>Bacillati</taxon>
        <taxon>Actinomycetota</taxon>
        <taxon>Actinomycetes</taxon>
        <taxon>Mycobacteriales</taxon>
        <taxon>Nocardiaceae</taxon>
        <taxon>Nocardia</taxon>
    </lineage>
</organism>
<sequence length="151" mass="15677">MMQIGSSAFWLTLTAIVVVPLICGIVCGFAASNGGASAWQSVETGFSKFASAMGLAILLAGFIVALGAANAAFDAANKDEKKLECRSVAVWGLQVEHDRAAGHLKARRLLLHPEVLGGEVGGEASLFGQHVLVIGAVGTDHHASYLWTMAT</sequence>
<dbReference type="RefSeq" id="WP_209891171.1">
    <property type="nucleotide sequence ID" value="NZ_JAGGMR010000001.1"/>
</dbReference>
<keyword evidence="1" id="KW-1133">Transmembrane helix</keyword>
<name>A0ABS4QHZ6_9NOCA</name>
<keyword evidence="3" id="KW-1185">Reference proteome</keyword>
<protein>
    <submittedName>
        <fullName evidence="2">Uncharacterized protein</fullName>
    </submittedName>
</protein>
<feature type="transmembrane region" description="Helical" evidence="1">
    <location>
        <begin position="7"/>
        <end position="31"/>
    </location>
</feature>
<evidence type="ECO:0000313" key="3">
    <source>
        <dbReference type="Proteomes" id="UP001519325"/>
    </source>
</evidence>
<evidence type="ECO:0000256" key="1">
    <source>
        <dbReference type="SAM" id="Phobius"/>
    </source>
</evidence>
<dbReference type="Proteomes" id="UP001519325">
    <property type="component" value="Unassembled WGS sequence"/>
</dbReference>
<proteinExistence type="predicted"/>
<feature type="transmembrane region" description="Helical" evidence="1">
    <location>
        <begin position="51"/>
        <end position="73"/>
    </location>
</feature>